<name>A0A010SIS2_PSEFL</name>
<dbReference type="GO" id="GO:0000976">
    <property type="term" value="F:transcription cis-regulatory region binding"/>
    <property type="evidence" value="ECO:0007669"/>
    <property type="project" value="TreeGrafter"/>
</dbReference>
<dbReference type="RefSeq" id="WP_019691167.1">
    <property type="nucleotide sequence ID" value="NZ_AFOY02000027.1"/>
</dbReference>
<dbReference type="EMBL" id="AFOY02000027">
    <property type="protein sequence ID" value="EXF91178.1"/>
    <property type="molecule type" value="Genomic_DNA"/>
</dbReference>
<dbReference type="Gene3D" id="3.40.50.2300">
    <property type="match status" value="1"/>
</dbReference>
<keyword evidence="1 6" id="KW-0597">Phosphoprotein</keyword>
<dbReference type="PROSITE" id="PS50110">
    <property type="entry name" value="RESPONSE_REGULATORY"/>
    <property type="match status" value="1"/>
</dbReference>
<dbReference type="CDD" id="cd19935">
    <property type="entry name" value="REC_OmpR_CusR-like"/>
    <property type="match status" value="1"/>
</dbReference>
<dbReference type="GO" id="GO:0005829">
    <property type="term" value="C:cytosol"/>
    <property type="evidence" value="ECO:0007669"/>
    <property type="project" value="TreeGrafter"/>
</dbReference>
<dbReference type="Proteomes" id="UP000022611">
    <property type="component" value="Unassembled WGS sequence"/>
</dbReference>
<evidence type="ECO:0000313" key="8">
    <source>
        <dbReference type="EMBL" id="EXF91178.1"/>
    </source>
</evidence>
<dbReference type="HOGENOM" id="CLU_000445_69_9_6"/>
<dbReference type="PANTHER" id="PTHR48111:SF41">
    <property type="entry name" value="TRANSCRIPTIONAL REGULATORY PROTEIN CUSR-RELATED"/>
    <property type="match status" value="1"/>
</dbReference>
<dbReference type="GO" id="GO:0000156">
    <property type="term" value="F:phosphorelay response regulator activity"/>
    <property type="evidence" value="ECO:0007669"/>
    <property type="project" value="TreeGrafter"/>
</dbReference>
<dbReference type="GO" id="GO:0032993">
    <property type="term" value="C:protein-DNA complex"/>
    <property type="evidence" value="ECO:0007669"/>
    <property type="project" value="TreeGrafter"/>
</dbReference>
<organism evidence="8 9">
    <name type="scientific">Pseudomonas fluorescens HK44</name>
    <dbReference type="NCBI Taxonomy" id="1042209"/>
    <lineage>
        <taxon>Bacteria</taxon>
        <taxon>Pseudomonadati</taxon>
        <taxon>Pseudomonadota</taxon>
        <taxon>Gammaproteobacteria</taxon>
        <taxon>Pseudomonadales</taxon>
        <taxon>Pseudomonadaceae</taxon>
        <taxon>Pseudomonas</taxon>
    </lineage>
</organism>
<dbReference type="InterPro" id="IPR001789">
    <property type="entry name" value="Sig_transdc_resp-reg_receiver"/>
</dbReference>
<evidence type="ECO:0000256" key="3">
    <source>
        <dbReference type="ARBA" id="ARBA00023015"/>
    </source>
</evidence>
<evidence type="ECO:0000256" key="6">
    <source>
        <dbReference type="PROSITE-ProRule" id="PRU00169"/>
    </source>
</evidence>
<evidence type="ECO:0000256" key="5">
    <source>
        <dbReference type="ARBA" id="ARBA00023163"/>
    </source>
</evidence>
<dbReference type="AlphaFoldDB" id="A0A010SIS2"/>
<feature type="domain" description="Response regulatory" evidence="7">
    <location>
        <begin position="2"/>
        <end position="115"/>
    </location>
</feature>
<evidence type="ECO:0000256" key="1">
    <source>
        <dbReference type="ARBA" id="ARBA00022553"/>
    </source>
</evidence>
<dbReference type="PANTHER" id="PTHR48111">
    <property type="entry name" value="REGULATOR OF RPOS"/>
    <property type="match status" value="1"/>
</dbReference>
<keyword evidence="5" id="KW-0804">Transcription</keyword>
<dbReference type="InterPro" id="IPR011006">
    <property type="entry name" value="CheY-like_superfamily"/>
</dbReference>
<evidence type="ECO:0000256" key="4">
    <source>
        <dbReference type="ARBA" id="ARBA00023125"/>
    </source>
</evidence>
<dbReference type="SMART" id="SM00448">
    <property type="entry name" value="REC"/>
    <property type="match status" value="1"/>
</dbReference>
<keyword evidence="4" id="KW-0238">DNA-binding</keyword>
<evidence type="ECO:0000313" key="9">
    <source>
        <dbReference type="Proteomes" id="UP000022611"/>
    </source>
</evidence>
<dbReference type="InterPro" id="IPR039420">
    <property type="entry name" value="WalR-like"/>
</dbReference>
<comment type="caution">
    <text evidence="8">The sequence shown here is derived from an EMBL/GenBank/DDBJ whole genome shotgun (WGS) entry which is preliminary data.</text>
</comment>
<keyword evidence="2" id="KW-0902">Two-component regulatory system</keyword>
<evidence type="ECO:0000256" key="2">
    <source>
        <dbReference type="ARBA" id="ARBA00023012"/>
    </source>
</evidence>
<sequence>MRLLLVEDEPETAKLLAQGLSEASYVVDVADNGMAGRRFIETGEYDLIILDVMLPGLNGWQLLQQIRQLGATPVLFLTTHDGIEDRLRGLELHEDDYLLKPFAVSELVARVRTLLRRDRGR</sequence>
<dbReference type="GO" id="GO:0006355">
    <property type="term" value="P:regulation of DNA-templated transcription"/>
    <property type="evidence" value="ECO:0007669"/>
    <property type="project" value="TreeGrafter"/>
</dbReference>
<dbReference type="PATRIC" id="fig|1042209.11.peg.5931"/>
<gene>
    <name evidence="8" type="ORF">HK44_018810</name>
</gene>
<reference evidence="8 9" key="1">
    <citation type="journal article" date="2011" name="J. Bacteriol.">
        <title>Draft genome sequence of the polycyclic aromatic hydrocarbon-degrading, genetically engineered bioluminescent bioreporter Pseudomonas fluorescens HK44.</title>
        <authorList>
            <person name="Chauhan A."/>
            <person name="Layton A.C."/>
            <person name="Williams D.E."/>
            <person name="Smartt A.E."/>
            <person name="Ripp S."/>
            <person name="Karpinets T.V."/>
            <person name="Brown S.D."/>
            <person name="Sayler G.S."/>
        </authorList>
    </citation>
    <scope>NUCLEOTIDE SEQUENCE [LARGE SCALE GENOMIC DNA]</scope>
    <source>
        <strain evidence="8 9">HK44</strain>
    </source>
</reference>
<keyword evidence="3" id="KW-0805">Transcription regulation</keyword>
<feature type="modified residue" description="4-aspartylphosphate" evidence="6">
    <location>
        <position position="51"/>
    </location>
</feature>
<dbReference type="eggNOG" id="COG0745">
    <property type="taxonomic scope" value="Bacteria"/>
</dbReference>
<dbReference type="Pfam" id="PF00072">
    <property type="entry name" value="Response_reg"/>
    <property type="match status" value="1"/>
</dbReference>
<accession>A0A010SIS2</accession>
<dbReference type="FunFam" id="3.40.50.2300:FF:000001">
    <property type="entry name" value="DNA-binding response regulator PhoB"/>
    <property type="match status" value="1"/>
</dbReference>
<dbReference type="OrthoDB" id="9800897at2"/>
<protein>
    <submittedName>
        <fullName evidence="8">Transcriptional regulator</fullName>
    </submittedName>
</protein>
<proteinExistence type="predicted"/>
<evidence type="ECO:0000259" key="7">
    <source>
        <dbReference type="PROSITE" id="PS50110"/>
    </source>
</evidence>
<dbReference type="SUPFAM" id="SSF52172">
    <property type="entry name" value="CheY-like"/>
    <property type="match status" value="1"/>
</dbReference>